<organism evidence="3 4">
    <name type="scientific">Heliocybe sulcata</name>
    <dbReference type="NCBI Taxonomy" id="5364"/>
    <lineage>
        <taxon>Eukaryota</taxon>
        <taxon>Fungi</taxon>
        <taxon>Dikarya</taxon>
        <taxon>Basidiomycota</taxon>
        <taxon>Agaricomycotina</taxon>
        <taxon>Agaricomycetes</taxon>
        <taxon>Gloeophyllales</taxon>
        <taxon>Gloeophyllaceae</taxon>
        <taxon>Heliocybe</taxon>
    </lineage>
</organism>
<evidence type="ECO:0000313" key="3">
    <source>
        <dbReference type="EMBL" id="TFK52786.1"/>
    </source>
</evidence>
<keyword evidence="2" id="KW-0472">Membrane</keyword>
<feature type="transmembrane region" description="Helical" evidence="2">
    <location>
        <begin position="56"/>
        <end position="79"/>
    </location>
</feature>
<protein>
    <submittedName>
        <fullName evidence="3">Uncharacterized protein</fullName>
    </submittedName>
</protein>
<feature type="region of interest" description="Disordered" evidence="1">
    <location>
        <begin position="1"/>
        <end position="44"/>
    </location>
</feature>
<keyword evidence="2" id="KW-1133">Transmembrane helix</keyword>
<accession>A0A5C3N8H4</accession>
<dbReference type="OrthoDB" id="10039566at2759"/>
<proteinExistence type="predicted"/>
<dbReference type="EMBL" id="ML213508">
    <property type="protein sequence ID" value="TFK52786.1"/>
    <property type="molecule type" value="Genomic_DNA"/>
</dbReference>
<reference evidence="3 4" key="1">
    <citation type="journal article" date="2019" name="Nat. Ecol. Evol.">
        <title>Megaphylogeny resolves global patterns of mushroom evolution.</title>
        <authorList>
            <person name="Varga T."/>
            <person name="Krizsan K."/>
            <person name="Foldi C."/>
            <person name="Dima B."/>
            <person name="Sanchez-Garcia M."/>
            <person name="Sanchez-Ramirez S."/>
            <person name="Szollosi G.J."/>
            <person name="Szarkandi J.G."/>
            <person name="Papp V."/>
            <person name="Albert L."/>
            <person name="Andreopoulos W."/>
            <person name="Angelini C."/>
            <person name="Antonin V."/>
            <person name="Barry K.W."/>
            <person name="Bougher N.L."/>
            <person name="Buchanan P."/>
            <person name="Buyck B."/>
            <person name="Bense V."/>
            <person name="Catcheside P."/>
            <person name="Chovatia M."/>
            <person name="Cooper J."/>
            <person name="Damon W."/>
            <person name="Desjardin D."/>
            <person name="Finy P."/>
            <person name="Geml J."/>
            <person name="Haridas S."/>
            <person name="Hughes K."/>
            <person name="Justo A."/>
            <person name="Karasinski D."/>
            <person name="Kautmanova I."/>
            <person name="Kiss B."/>
            <person name="Kocsube S."/>
            <person name="Kotiranta H."/>
            <person name="LaButti K.M."/>
            <person name="Lechner B.E."/>
            <person name="Liimatainen K."/>
            <person name="Lipzen A."/>
            <person name="Lukacs Z."/>
            <person name="Mihaltcheva S."/>
            <person name="Morgado L.N."/>
            <person name="Niskanen T."/>
            <person name="Noordeloos M.E."/>
            <person name="Ohm R.A."/>
            <person name="Ortiz-Santana B."/>
            <person name="Ovrebo C."/>
            <person name="Racz N."/>
            <person name="Riley R."/>
            <person name="Savchenko A."/>
            <person name="Shiryaev A."/>
            <person name="Soop K."/>
            <person name="Spirin V."/>
            <person name="Szebenyi C."/>
            <person name="Tomsovsky M."/>
            <person name="Tulloss R.E."/>
            <person name="Uehling J."/>
            <person name="Grigoriev I.V."/>
            <person name="Vagvolgyi C."/>
            <person name="Papp T."/>
            <person name="Martin F.M."/>
            <person name="Miettinen O."/>
            <person name="Hibbett D.S."/>
            <person name="Nagy L.G."/>
        </authorList>
    </citation>
    <scope>NUCLEOTIDE SEQUENCE [LARGE SCALE GENOMIC DNA]</scope>
    <source>
        <strain evidence="3 4">OMC1185</strain>
    </source>
</reference>
<evidence type="ECO:0000256" key="2">
    <source>
        <dbReference type="SAM" id="Phobius"/>
    </source>
</evidence>
<evidence type="ECO:0000256" key="1">
    <source>
        <dbReference type="SAM" id="MobiDB-lite"/>
    </source>
</evidence>
<feature type="compositionally biased region" description="Basic and acidic residues" evidence="1">
    <location>
        <begin position="1"/>
        <end position="14"/>
    </location>
</feature>
<evidence type="ECO:0000313" key="4">
    <source>
        <dbReference type="Proteomes" id="UP000305948"/>
    </source>
</evidence>
<dbReference type="STRING" id="5364.A0A5C3N8H4"/>
<keyword evidence="4" id="KW-1185">Reference proteome</keyword>
<name>A0A5C3N8H4_9AGAM</name>
<keyword evidence="2" id="KW-0812">Transmembrane</keyword>
<dbReference type="Proteomes" id="UP000305948">
    <property type="component" value="Unassembled WGS sequence"/>
</dbReference>
<dbReference type="AlphaFoldDB" id="A0A5C3N8H4"/>
<sequence>MSAEEHLGRPDKGKQRATAPEPDERAPLLGGPSSRGLDDEQQTRSQRSRQQLWSKLCAVFAISFLLCIVLFLLVIAYSYRARAEHLTPDDVINHGLHIYGPDRVDVLNITAEDGIWVRVDGRIGLDAGTLMDVRRDEEEDGFFDDVRKGIGRWGMRRLRTVTVESMTADLVFHHKQPVVLATVSTVPVEVPLTIERPSDLSWLTNLSIPILIRPTANGSALLDFARHSWRNGFADIRASVNRVQIHGGGPADNGWRNRLRLDRPNVHVDVRKKIPELPGLPSPGQDFPPAEDLVTLKTFSVSSGKESLHLGALATMINPVPHNVHFVAPELPFTISLLNNSASVPVPVAFIHTDPFHLTHPNITLSVSGSVLPLPSTVSSVLSSFLSRYLSGKRNPIQISSNLLQGMSFDTFFPAPNPKPQILRDVTIRDMKIKPTGPKGDTIAASGTVFARAVLPKGMDVSLSVNRVWPDVLVYDGVVPDLGTCVDGCTETPPLPEGAFAHIKPEEWLLSESHEEAPGEEGAVFAVTAKIDDVPLEVLPGREKEFSHFVSKVIWGPSGALAGVKGVAAVAVKVHGLPFSNGTGRDNEMELTDLPFRGTVRIGKKGL</sequence>
<gene>
    <name evidence="3" type="ORF">OE88DRAFT_1656374</name>
</gene>